<dbReference type="SUPFAM" id="SSF54928">
    <property type="entry name" value="RNA-binding domain, RBD"/>
    <property type="match status" value="2"/>
</dbReference>
<feature type="domain" description="RRM" evidence="3">
    <location>
        <begin position="51"/>
        <end position="125"/>
    </location>
</feature>
<keyword evidence="1" id="KW-0694">RNA-binding</keyword>
<dbReference type="SMART" id="SM00360">
    <property type="entry name" value="RRM"/>
    <property type="match status" value="2"/>
</dbReference>
<reference evidence="4" key="1">
    <citation type="submission" date="2021-02" db="EMBL/GenBank/DDBJ databases">
        <authorList>
            <person name="Nowell W R."/>
        </authorList>
    </citation>
    <scope>NUCLEOTIDE SEQUENCE</scope>
</reference>
<dbReference type="InterPro" id="IPR035979">
    <property type="entry name" value="RBD_domain_sf"/>
</dbReference>
<dbReference type="GO" id="GO:0003723">
    <property type="term" value="F:RNA binding"/>
    <property type="evidence" value="ECO:0007669"/>
    <property type="project" value="UniProtKB-UniRule"/>
</dbReference>
<feature type="compositionally biased region" description="Polar residues" evidence="2">
    <location>
        <begin position="128"/>
        <end position="139"/>
    </location>
</feature>
<dbReference type="Pfam" id="PF00076">
    <property type="entry name" value="RRM_1"/>
    <property type="match status" value="1"/>
</dbReference>
<dbReference type="InterPro" id="IPR012677">
    <property type="entry name" value="Nucleotide-bd_a/b_plait_sf"/>
</dbReference>
<feature type="compositionally biased region" description="Basic and acidic residues" evidence="2">
    <location>
        <begin position="255"/>
        <end position="266"/>
    </location>
</feature>
<feature type="compositionally biased region" description="Low complexity" evidence="2">
    <location>
        <begin position="267"/>
        <end position="279"/>
    </location>
</feature>
<dbReference type="OrthoDB" id="10064096at2759"/>
<sequence length="286" mass="32704">FALLEFENEQVAEKNHAKLQGKQIRTWKIQVDFVGEKSKFEKKTDFALDKKQLYISPIKETVTVSQMKQLYPKSKFVKLQKRKVGKNKVIQFAFVTFDGEKDAEQALIAHTEIGGEKIHVSYAREQKPQQQKTADETSGPQKQQQKKQPEQEFVMNAIYVGQIPEHVEESEIKKLFPKSTNIEFFPAQPRKQGVRLGHAFVVFSDDASAAAAIKQGPSLTLKQAQLKISYRTKRAEPPKRPLQQEQTTPTNAKKQKVEKSETETQIKKQQQTTPNTPQQSVKKAQQ</sequence>
<dbReference type="PANTHER" id="PTHR15241:SF386">
    <property type="entry name" value="RNA-BINDING REGION RNP-1 DOMAIN-CONTAINING PROTEIN-RELATED"/>
    <property type="match status" value="1"/>
</dbReference>
<dbReference type="PROSITE" id="PS50102">
    <property type="entry name" value="RRM"/>
    <property type="match status" value="2"/>
</dbReference>
<organism evidence="4 6">
    <name type="scientific">Didymodactylos carnosus</name>
    <dbReference type="NCBI Taxonomy" id="1234261"/>
    <lineage>
        <taxon>Eukaryota</taxon>
        <taxon>Metazoa</taxon>
        <taxon>Spiralia</taxon>
        <taxon>Gnathifera</taxon>
        <taxon>Rotifera</taxon>
        <taxon>Eurotatoria</taxon>
        <taxon>Bdelloidea</taxon>
        <taxon>Philodinida</taxon>
        <taxon>Philodinidae</taxon>
        <taxon>Didymodactylos</taxon>
    </lineage>
</organism>
<feature type="region of interest" description="Disordered" evidence="2">
    <location>
        <begin position="232"/>
        <end position="286"/>
    </location>
</feature>
<evidence type="ECO:0000313" key="4">
    <source>
        <dbReference type="EMBL" id="CAF1631301.1"/>
    </source>
</evidence>
<name>A0A816D1V4_9BILA</name>
<protein>
    <recommendedName>
        <fullName evidence="3">RRM domain-containing protein</fullName>
    </recommendedName>
</protein>
<dbReference type="Proteomes" id="UP000681722">
    <property type="component" value="Unassembled WGS sequence"/>
</dbReference>
<dbReference type="Proteomes" id="UP000663829">
    <property type="component" value="Unassembled WGS sequence"/>
</dbReference>
<dbReference type="EMBL" id="CAJOBC010111594">
    <property type="protein sequence ID" value="CAF4530606.1"/>
    <property type="molecule type" value="Genomic_DNA"/>
</dbReference>
<dbReference type="PANTHER" id="PTHR15241">
    <property type="entry name" value="TRANSFORMER-2-RELATED"/>
    <property type="match status" value="1"/>
</dbReference>
<feature type="compositionally biased region" description="Polar residues" evidence="2">
    <location>
        <begin position="243"/>
        <end position="252"/>
    </location>
</feature>
<evidence type="ECO:0000256" key="2">
    <source>
        <dbReference type="SAM" id="MobiDB-lite"/>
    </source>
</evidence>
<dbReference type="CDD" id="cd00590">
    <property type="entry name" value="RRM_SF"/>
    <property type="match status" value="2"/>
</dbReference>
<keyword evidence="6" id="KW-1185">Reference proteome</keyword>
<proteinExistence type="predicted"/>
<feature type="non-terminal residue" evidence="4">
    <location>
        <position position="1"/>
    </location>
</feature>
<feature type="non-terminal residue" evidence="4">
    <location>
        <position position="286"/>
    </location>
</feature>
<gene>
    <name evidence="4" type="ORF">GPM918_LOCUS44363</name>
    <name evidence="5" type="ORF">SRO942_LOCUS46177</name>
</gene>
<feature type="domain" description="RRM" evidence="3">
    <location>
        <begin position="156"/>
        <end position="233"/>
    </location>
</feature>
<feature type="region of interest" description="Disordered" evidence="2">
    <location>
        <begin position="124"/>
        <end position="150"/>
    </location>
</feature>
<evidence type="ECO:0000313" key="5">
    <source>
        <dbReference type="EMBL" id="CAF4530606.1"/>
    </source>
</evidence>
<dbReference type="EMBL" id="CAJNOQ010043712">
    <property type="protein sequence ID" value="CAF1631301.1"/>
    <property type="molecule type" value="Genomic_DNA"/>
</dbReference>
<comment type="caution">
    <text evidence="4">The sequence shown here is derived from an EMBL/GenBank/DDBJ whole genome shotgun (WGS) entry which is preliminary data.</text>
</comment>
<dbReference type="Gene3D" id="3.30.70.330">
    <property type="match status" value="2"/>
</dbReference>
<dbReference type="AlphaFoldDB" id="A0A816D1V4"/>
<accession>A0A816D1V4</accession>
<evidence type="ECO:0000259" key="3">
    <source>
        <dbReference type="PROSITE" id="PS50102"/>
    </source>
</evidence>
<evidence type="ECO:0000313" key="6">
    <source>
        <dbReference type="Proteomes" id="UP000663829"/>
    </source>
</evidence>
<evidence type="ECO:0000256" key="1">
    <source>
        <dbReference type="PROSITE-ProRule" id="PRU00176"/>
    </source>
</evidence>
<dbReference type="InterPro" id="IPR000504">
    <property type="entry name" value="RRM_dom"/>
</dbReference>